<evidence type="ECO:0000259" key="1">
    <source>
        <dbReference type="Pfam" id="PF07238"/>
    </source>
</evidence>
<dbReference type="InterPro" id="IPR009875">
    <property type="entry name" value="PilZ_domain"/>
</dbReference>
<feature type="domain" description="PilZ" evidence="1">
    <location>
        <begin position="11"/>
        <end position="96"/>
    </location>
</feature>
<evidence type="ECO:0000313" key="2">
    <source>
        <dbReference type="EMBL" id="MDG0815519.1"/>
    </source>
</evidence>
<dbReference type="RefSeq" id="WP_277576994.1">
    <property type="nucleotide sequence ID" value="NZ_JANRMI010000001.1"/>
</dbReference>
<evidence type="ECO:0000313" key="3">
    <source>
        <dbReference type="Proteomes" id="UP001152321"/>
    </source>
</evidence>
<proteinExistence type="predicted"/>
<dbReference type="SUPFAM" id="SSF141371">
    <property type="entry name" value="PilZ domain-like"/>
    <property type="match status" value="1"/>
</dbReference>
<name>A0ABT6DF96_9BACT</name>
<dbReference type="Proteomes" id="UP001152321">
    <property type="component" value="Unassembled WGS sequence"/>
</dbReference>
<reference evidence="2" key="1">
    <citation type="submission" date="2022-08" db="EMBL/GenBank/DDBJ databases">
        <title>Novel Bdellovibrio Species Isolated from Svalbard: Designation Bdellovibrio svalbardensis.</title>
        <authorList>
            <person name="Mitchell R.J."/>
            <person name="Choi S.Y."/>
        </authorList>
    </citation>
    <scope>NUCLEOTIDE SEQUENCE</scope>
    <source>
        <strain evidence="2">PAP01</strain>
    </source>
</reference>
<dbReference type="EMBL" id="JANRMI010000001">
    <property type="protein sequence ID" value="MDG0815519.1"/>
    <property type="molecule type" value="Genomic_DNA"/>
</dbReference>
<protein>
    <submittedName>
        <fullName evidence="2">PilZ domain-containing protein</fullName>
    </submittedName>
</protein>
<keyword evidence="3" id="KW-1185">Reference proteome</keyword>
<comment type="caution">
    <text evidence="2">The sequence shown here is derived from an EMBL/GenBank/DDBJ whole genome shotgun (WGS) entry which is preliminary data.</text>
</comment>
<sequence>MTETIAKRFETKEKAVIEVYGHVGVLGANLRNLSETGAFLEVSHGDYVPQKGDLLNLTVQLETIKKTHNVSAEVVWTEGMGLGICFINKDEVLERMMAKALGF</sequence>
<dbReference type="Pfam" id="PF07238">
    <property type="entry name" value="PilZ"/>
    <property type="match status" value="1"/>
</dbReference>
<organism evidence="2 3">
    <name type="scientific">Bdellovibrio svalbardensis</name>
    <dbReference type="NCBI Taxonomy" id="2972972"/>
    <lineage>
        <taxon>Bacteria</taxon>
        <taxon>Pseudomonadati</taxon>
        <taxon>Bdellovibrionota</taxon>
        <taxon>Bdellovibrionia</taxon>
        <taxon>Bdellovibrionales</taxon>
        <taxon>Pseudobdellovibrionaceae</taxon>
        <taxon>Bdellovibrio</taxon>
    </lineage>
</organism>
<accession>A0ABT6DF96</accession>
<gene>
    <name evidence="2" type="ORF">NWE73_04030</name>
</gene>
<dbReference type="Gene3D" id="2.40.10.220">
    <property type="entry name" value="predicted glycosyltransferase like domains"/>
    <property type="match status" value="1"/>
</dbReference>